<dbReference type="KEGG" id="psco:LY89DRAFT_735242"/>
<keyword evidence="3" id="KW-1185">Reference proteome</keyword>
<accession>A0A194X7G1</accession>
<evidence type="ECO:0000313" key="2">
    <source>
        <dbReference type="EMBL" id="KUJ16101.1"/>
    </source>
</evidence>
<reference evidence="2 3" key="1">
    <citation type="submission" date="2015-10" db="EMBL/GenBank/DDBJ databases">
        <title>Full genome of DAOMC 229536 Phialocephala scopiformis, a fungal endophyte of spruce producing the potent anti-insectan compound rugulosin.</title>
        <authorList>
            <consortium name="DOE Joint Genome Institute"/>
            <person name="Walker A.K."/>
            <person name="Frasz S.L."/>
            <person name="Seifert K.A."/>
            <person name="Miller J.D."/>
            <person name="Mondo S.J."/>
            <person name="Labutti K."/>
            <person name="Lipzen A."/>
            <person name="Dockter R."/>
            <person name="Kennedy M."/>
            <person name="Grigoriev I.V."/>
            <person name="Spatafora J.W."/>
        </authorList>
    </citation>
    <scope>NUCLEOTIDE SEQUENCE [LARGE SCALE GENOMIC DNA]</scope>
    <source>
        <strain evidence="2 3">CBS 120377</strain>
    </source>
</reference>
<dbReference type="EMBL" id="KQ947417">
    <property type="protein sequence ID" value="KUJ16101.1"/>
    <property type="molecule type" value="Genomic_DNA"/>
</dbReference>
<feature type="region of interest" description="Disordered" evidence="1">
    <location>
        <begin position="410"/>
        <end position="438"/>
    </location>
</feature>
<dbReference type="Gene3D" id="3.40.395.10">
    <property type="entry name" value="Adenoviral Proteinase, Chain A"/>
    <property type="match status" value="1"/>
</dbReference>
<evidence type="ECO:0000256" key="1">
    <source>
        <dbReference type="SAM" id="MobiDB-lite"/>
    </source>
</evidence>
<evidence type="ECO:0000313" key="3">
    <source>
        <dbReference type="Proteomes" id="UP000070700"/>
    </source>
</evidence>
<proteinExistence type="predicted"/>
<dbReference type="GeneID" id="28829716"/>
<dbReference type="OrthoDB" id="1939479at2759"/>
<dbReference type="SUPFAM" id="SSF54001">
    <property type="entry name" value="Cysteine proteinases"/>
    <property type="match status" value="1"/>
</dbReference>
<dbReference type="InterPro" id="IPR038765">
    <property type="entry name" value="Papain-like_cys_pep_sf"/>
</dbReference>
<protein>
    <submittedName>
        <fullName evidence="2">Uncharacterized protein</fullName>
    </submittedName>
</protein>
<organism evidence="2 3">
    <name type="scientific">Mollisia scopiformis</name>
    <name type="common">Conifer needle endophyte fungus</name>
    <name type="synonym">Phialocephala scopiformis</name>
    <dbReference type="NCBI Taxonomy" id="149040"/>
    <lineage>
        <taxon>Eukaryota</taxon>
        <taxon>Fungi</taxon>
        <taxon>Dikarya</taxon>
        <taxon>Ascomycota</taxon>
        <taxon>Pezizomycotina</taxon>
        <taxon>Leotiomycetes</taxon>
        <taxon>Helotiales</taxon>
        <taxon>Mollisiaceae</taxon>
        <taxon>Mollisia</taxon>
    </lineage>
</organism>
<dbReference type="InParanoid" id="A0A194X7G1"/>
<dbReference type="Proteomes" id="UP000070700">
    <property type="component" value="Unassembled WGS sequence"/>
</dbReference>
<sequence>MGFPTIPYDPARAAALDNEASQRMFRPLSISERATFKKLIAATKSAKTVENGYPTWKNVISQVSLHNNLLSLREEDSFYLGADFRSIPGTGNISTANLLLYLNMICSYLNTRVGRGHASIHKVPFVAVGRMNLGANIARMQVSSLLDVERSSKGLDELMLSHSPGDPSFPMSSNFNNVQHILVPINSSFAPDPSDPQKIFGHQSLLVISPRAQTVDHLDSLQYLYPHPEVVGNTFRLISHHLGRDFIPSEWRMREDESTTQPLNSRDCVVISATNALAVAMGYDLDFSGRDWKLRRERFAIELAKARFEENPNSPYFYGSTGRTPSNRINDGFIPLTNHMMNWLDFEVRARTGIHDGLTMVELDAHCSARNSEDLDAGQYTERYEKFRIWRQQGKEKYISSIEQADWIFDNPGQSTAPVRDPDPVRNTSGADDIIDLT</sequence>
<gene>
    <name evidence="2" type="ORF">LY89DRAFT_735242</name>
</gene>
<dbReference type="RefSeq" id="XP_018070456.1">
    <property type="nucleotide sequence ID" value="XM_018219990.1"/>
</dbReference>
<dbReference type="AlphaFoldDB" id="A0A194X7G1"/>
<name>A0A194X7G1_MOLSC</name>